<keyword evidence="5" id="KW-0539">Nucleus</keyword>
<accession>M2MKX9</accession>
<comment type="similarity">
    <text evidence="2">Belongs to the ORC6 family.</text>
</comment>
<dbReference type="GO" id="GO:0005664">
    <property type="term" value="C:nuclear origin of replication recognition complex"/>
    <property type="evidence" value="ECO:0007669"/>
    <property type="project" value="InterPro"/>
</dbReference>
<dbReference type="STRING" id="717646.M2MKX9"/>
<gene>
    <name evidence="8" type="ORF">BAUCODRAFT_448811</name>
</gene>
<dbReference type="OrthoDB" id="5367324at2759"/>
<feature type="compositionally biased region" description="Low complexity" evidence="6">
    <location>
        <begin position="118"/>
        <end position="148"/>
    </location>
</feature>
<evidence type="ECO:0000256" key="1">
    <source>
        <dbReference type="ARBA" id="ARBA00004123"/>
    </source>
</evidence>
<name>M2MKX9_BAUPA</name>
<dbReference type="Proteomes" id="UP000011761">
    <property type="component" value="Unassembled WGS sequence"/>
</dbReference>
<dbReference type="HOGENOM" id="CLU_1049663_0_0_1"/>
<dbReference type="RefSeq" id="XP_007675766.1">
    <property type="nucleotide sequence ID" value="XM_007677576.1"/>
</dbReference>
<dbReference type="GO" id="GO:0003677">
    <property type="term" value="F:DNA binding"/>
    <property type="evidence" value="ECO:0007669"/>
    <property type="project" value="UniProtKB-KW"/>
</dbReference>
<sequence>MATNAQLSTHLHTLLPTLSPLPAPLLELATSLLAQSRTRASSLKAEEEIARAFACCHIACERLGKKLGLELEQRNILPPCKPKVYTRLKTFLGTVLRTLTTPRTPGGRQVTRSGAEAVPSPSKVVTSSKLETTVTPVSRRSTRQRVVSAKQPNVGQVAEPVVVEELATTAAPQQEKYPHAVGDIHDTNGDEDQEQSPVKRPSKTPLRRKEKHGGRDDSDGNLGPAGLLPGLGTMFQPAVDWLSDERRANYAEWEKEMRCAIEAAG</sequence>
<evidence type="ECO:0000256" key="6">
    <source>
        <dbReference type="SAM" id="MobiDB-lite"/>
    </source>
</evidence>
<keyword evidence="9" id="KW-1185">Reference proteome</keyword>
<feature type="region of interest" description="Disordered" evidence="6">
    <location>
        <begin position="102"/>
        <end position="151"/>
    </location>
</feature>
<evidence type="ECO:0000256" key="4">
    <source>
        <dbReference type="ARBA" id="ARBA00023125"/>
    </source>
</evidence>
<feature type="domain" description="ORC6 first cyclin-like" evidence="7">
    <location>
        <begin position="12"/>
        <end position="96"/>
    </location>
</feature>
<proteinExistence type="inferred from homology"/>
<dbReference type="AlphaFoldDB" id="M2MKX9"/>
<organism evidence="8 9">
    <name type="scientific">Baudoinia panamericana (strain UAMH 10762)</name>
    <name type="common">Angels' share fungus</name>
    <name type="synonym">Baudoinia compniacensis (strain UAMH 10762)</name>
    <dbReference type="NCBI Taxonomy" id="717646"/>
    <lineage>
        <taxon>Eukaryota</taxon>
        <taxon>Fungi</taxon>
        <taxon>Dikarya</taxon>
        <taxon>Ascomycota</taxon>
        <taxon>Pezizomycotina</taxon>
        <taxon>Dothideomycetes</taxon>
        <taxon>Dothideomycetidae</taxon>
        <taxon>Mycosphaerellales</taxon>
        <taxon>Teratosphaeriaceae</taxon>
        <taxon>Baudoinia</taxon>
    </lineage>
</organism>
<dbReference type="InterPro" id="IPR008721">
    <property type="entry name" value="ORC6_cyclin_first"/>
</dbReference>
<dbReference type="Pfam" id="PF05460">
    <property type="entry name" value="ORC6"/>
    <property type="match status" value="1"/>
</dbReference>
<evidence type="ECO:0000259" key="7">
    <source>
        <dbReference type="Pfam" id="PF05460"/>
    </source>
</evidence>
<comment type="subcellular location">
    <subcellularLocation>
        <location evidence="1">Nucleus</location>
    </subcellularLocation>
</comment>
<evidence type="ECO:0000256" key="2">
    <source>
        <dbReference type="ARBA" id="ARBA00010840"/>
    </source>
</evidence>
<feature type="compositionally biased region" description="Basic residues" evidence="6">
    <location>
        <begin position="200"/>
        <end position="212"/>
    </location>
</feature>
<dbReference type="EMBL" id="KB445554">
    <property type="protein sequence ID" value="EMC97346.1"/>
    <property type="molecule type" value="Genomic_DNA"/>
</dbReference>
<keyword evidence="4" id="KW-0238">DNA-binding</keyword>
<dbReference type="GO" id="GO:0006260">
    <property type="term" value="P:DNA replication"/>
    <property type="evidence" value="ECO:0007669"/>
    <property type="project" value="UniProtKB-KW"/>
</dbReference>
<evidence type="ECO:0000256" key="5">
    <source>
        <dbReference type="ARBA" id="ARBA00023242"/>
    </source>
</evidence>
<dbReference type="eggNOG" id="ENOG502SAT1">
    <property type="taxonomic scope" value="Eukaryota"/>
</dbReference>
<protein>
    <recommendedName>
        <fullName evidence="7">ORC6 first cyclin-like domain-containing protein</fullName>
    </recommendedName>
</protein>
<evidence type="ECO:0000256" key="3">
    <source>
        <dbReference type="ARBA" id="ARBA00022705"/>
    </source>
</evidence>
<dbReference type="KEGG" id="bcom:BAUCODRAFT_448811"/>
<dbReference type="GeneID" id="19114432"/>
<reference evidence="8 9" key="1">
    <citation type="journal article" date="2012" name="PLoS Pathog.">
        <title>Diverse lifestyles and strategies of plant pathogenesis encoded in the genomes of eighteen Dothideomycetes fungi.</title>
        <authorList>
            <person name="Ohm R.A."/>
            <person name="Feau N."/>
            <person name="Henrissat B."/>
            <person name="Schoch C.L."/>
            <person name="Horwitz B.A."/>
            <person name="Barry K.W."/>
            <person name="Condon B.J."/>
            <person name="Copeland A.C."/>
            <person name="Dhillon B."/>
            <person name="Glaser F."/>
            <person name="Hesse C.N."/>
            <person name="Kosti I."/>
            <person name="LaButti K."/>
            <person name="Lindquist E.A."/>
            <person name="Lucas S."/>
            <person name="Salamov A.A."/>
            <person name="Bradshaw R.E."/>
            <person name="Ciuffetti L."/>
            <person name="Hamelin R.C."/>
            <person name="Kema G.H.J."/>
            <person name="Lawrence C."/>
            <person name="Scott J.A."/>
            <person name="Spatafora J.W."/>
            <person name="Turgeon B.G."/>
            <person name="de Wit P.J.G.M."/>
            <person name="Zhong S."/>
            <person name="Goodwin S.B."/>
            <person name="Grigoriev I.V."/>
        </authorList>
    </citation>
    <scope>NUCLEOTIDE SEQUENCE [LARGE SCALE GENOMIC DNA]</scope>
    <source>
        <strain evidence="8 9">UAMH 10762</strain>
    </source>
</reference>
<feature type="compositionally biased region" description="Basic and acidic residues" evidence="6">
    <location>
        <begin position="176"/>
        <end position="188"/>
    </location>
</feature>
<evidence type="ECO:0000313" key="8">
    <source>
        <dbReference type="EMBL" id="EMC97346.1"/>
    </source>
</evidence>
<evidence type="ECO:0000313" key="9">
    <source>
        <dbReference type="Proteomes" id="UP000011761"/>
    </source>
</evidence>
<feature type="region of interest" description="Disordered" evidence="6">
    <location>
        <begin position="169"/>
        <end position="230"/>
    </location>
</feature>
<keyword evidence="3" id="KW-0235">DNA replication</keyword>